<evidence type="ECO:0000313" key="1">
    <source>
        <dbReference type="EMBL" id="MBC5688373.1"/>
    </source>
</evidence>
<gene>
    <name evidence="1" type="ORF">H8S37_05450</name>
</gene>
<comment type="caution">
    <text evidence="1">The sequence shown here is derived from an EMBL/GenBank/DDBJ whole genome shotgun (WGS) entry which is preliminary data.</text>
</comment>
<evidence type="ECO:0000313" key="2">
    <source>
        <dbReference type="Proteomes" id="UP000652477"/>
    </source>
</evidence>
<keyword evidence="2" id="KW-1185">Reference proteome</keyword>
<sequence length="454" mass="50951">MKNEQEKERKSIFLCGTGKEKITPQDELIPNLRGLMDSRFGGVVDDLYVRAVALKNNKTTLLFLSFDLDKVPCPEENLEFLEKQTEVAKEAIMLVSIHTHSAPVAGYRPYEGPNDITRKSPEVQQATKAYEKFIQNQMLKAVRQALSGMQPAVYGYEYGKSYVNVNRIAFYETLDREGNLHTVLGTGTNFAREADRTLFVMRFSTPDGRPLAFLINYPCHNTVMILNSCGEGKKVGISSDMGGNVSQHMEEIYEGAVAVWTSGAAGDLNPVMSNQVYREELKTGEPVEYYEKDGSIPLAMLETLAAHHLADIRKTERKICNLKTLPVLDAGVRWVTAPGSMENGEEVPYKVRIHKMRVGSVVFIGFNGEVYSGLGRRLKEKSAEKDLILVNHDASLLYNTGYIYGDEIFCLKEKYEGEIVGMNHTWLKPGYIEDMLERGITSLCKSKTGRIENE</sequence>
<proteinExistence type="predicted"/>
<organism evidence="1 2">
    <name type="scientific">Mediterraneibacter hominis</name>
    <dbReference type="NCBI Taxonomy" id="2763054"/>
    <lineage>
        <taxon>Bacteria</taxon>
        <taxon>Bacillati</taxon>
        <taxon>Bacillota</taxon>
        <taxon>Clostridia</taxon>
        <taxon>Lachnospirales</taxon>
        <taxon>Lachnospiraceae</taxon>
        <taxon>Mediterraneibacter</taxon>
    </lineage>
</organism>
<dbReference type="AlphaFoldDB" id="A0A923LHE8"/>
<accession>A0A923LHE8</accession>
<dbReference type="Proteomes" id="UP000652477">
    <property type="component" value="Unassembled WGS sequence"/>
</dbReference>
<protein>
    <recommendedName>
        <fullName evidence="3">Neutral/alkaline non-lysosomal ceramidase N-terminal domain-containing protein</fullName>
    </recommendedName>
</protein>
<name>A0A923LHE8_9FIRM</name>
<dbReference type="EMBL" id="JACOPF010000001">
    <property type="protein sequence ID" value="MBC5688373.1"/>
    <property type="molecule type" value="Genomic_DNA"/>
</dbReference>
<evidence type="ECO:0008006" key="3">
    <source>
        <dbReference type="Google" id="ProtNLM"/>
    </source>
</evidence>
<reference evidence="1" key="1">
    <citation type="submission" date="2020-08" db="EMBL/GenBank/DDBJ databases">
        <title>Genome public.</title>
        <authorList>
            <person name="Liu C."/>
            <person name="Sun Q."/>
        </authorList>
    </citation>
    <scope>NUCLEOTIDE SEQUENCE</scope>
    <source>
        <strain evidence="1">NSJ-55</strain>
    </source>
</reference>
<dbReference type="RefSeq" id="WP_186874991.1">
    <property type="nucleotide sequence ID" value="NZ_JACOPF010000001.1"/>
</dbReference>